<proteinExistence type="predicted"/>
<protein>
    <submittedName>
        <fullName evidence="1">Uncharacterized protein</fullName>
    </submittedName>
</protein>
<reference evidence="1" key="1">
    <citation type="journal article" date="2018" name="Genome Biol.">
        <title>SKESA: strategic k-mer extension for scrupulous assemblies.</title>
        <authorList>
            <person name="Souvorov A."/>
            <person name="Agarwala R."/>
            <person name="Lipman D.J."/>
        </authorList>
    </citation>
    <scope>NUCLEOTIDE SEQUENCE</scope>
    <source>
        <strain evidence="1">C8</strain>
    </source>
</reference>
<comment type="caution">
    <text evidence="1">The sequence shown here is derived from an EMBL/GenBank/DDBJ whole genome shotgun (WGS) entry which is preliminary data.</text>
</comment>
<name>A0A8H9R200_CLOPF</name>
<accession>A0A8H9R200</accession>
<sequence length="342" mass="40435">MAEKKTKDNRIQGCKIGPLDLKIFKVINKYGCVKKSLFSLIENRKEEDFQKTYIRQRLKKLHENKYIKSVGQSYILDKKGEYELNLNGIELNYKSTPKGIEKIKKAYKDAALIMNMDFKYKLSRIETILEEEKQGHEVSMIKNYSGTVWDEENKKYLVYRISKLRIFQLVKDIGLDVKYSGIKRIIIATDNISQMIEIKEKVKKLEVKEFLVIPNSMEGLKILSQYRQGFLSNKNIFNYIKNSNKNLDIKLEKNNIIFNDLLTENLTILDLKKEQKFKQLAYLKRASSAMIICSEIYSQYYKENSIFELTKKEIENGKEEIEQNLIRINFEKFNNFINKKES</sequence>
<dbReference type="AlphaFoldDB" id="A0A8H9R200"/>
<evidence type="ECO:0000313" key="1">
    <source>
        <dbReference type="EMBL" id="HAT4309342.1"/>
    </source>
</evidence>
<gene>
    <name evidence="1" type="ORF">I9080_003197</name>
</gene>
<dbReference type="Proteomes" id="UP000859547">
    <property type="component" value="Unassembled WGS sequence"/>
</dbReference>
<dbReference type="EMBL" id="DACTCB010000031">
    <property type="protein sequence ID" value="HAT4309342.1"/>
    <property type="molecule type" value="Genomic_DNA"/>
</dbReference>
<organism evidence="1">
    <name type="scientific">Clostridium perfringens</name>
    <dbReference type="NCBI Taxonomy" id="1502"/>
    <lineage>
        <taxon>Bacteria</taxon>
        <taxon>Bacillati</taxon>
        <taxon>Bacillota</taxon>
        <taxon>Clostridia</taxon>
        <taxon>Eubacteriales</taxon>
        <taxon>Clostridiaceae</taxon>
        <taxon>Clostridium</taxon>
    </lineage>
</organism>
<reference evidence="1" key="2">
    <citation type="submission" date="2020-07" db="EMBL/GenBank/DDBJ databases">
        <authorList>
            <consortium name="NCBI Pathogen Detection Project"/>
        </authorList>
    </citation>
    <scope>NUCLEOTIDE SEQUENCE</scope>
    <source>
        <strain evidence="1">C8</strain>
    </source>
</reference>